<evidence type="ECO:0000313" key="2">
    <source>
        <dbReference type="Proteomes" id="UP000499080"/>
    </source>
</evidence>
<protein>
    <submittedName>
        <fullName evidence="1">Uncharacterized protein</fullName>
    </submittedName>
</protein>
<dbReference type="Proteomes" id="UP000499080">
    <property type="component" value="Unassembled WGS sequence"/>
</dbReference>
<organism evidence="1 2">
    <name type="scientific">Araneus ventricosus</name>
    <name type="common">Orbweaver spider</name>
    <name type="synonym">Epeira ventricosa</name>
    <dbReference type="NCBI Taxonomy" id="182803"/>
    <lineage>
        <taxon>Eukaryota</taxon>
        <taxon>Metazoa</taxon>
        <taxon>Ecdysozoa</taxon>
        <taxon>Arthropoda</taxon>
        <taxon>Chelicerata</taxon>
        <taxon>Arachnida</taxon>
        <taxon>Araneae</taxon>
        <taxon>Araneomorphae</taxon>
        <taxon>Entelegynae</taxon>
        <taxon>Araneoidea</taxon>
        <taxon>Araneidae</taxon>
        <taxon>Araneus</taxon>
    </lineage>
</organism>
<name>A0A4Y2C7L6_ARAVE</name>
<gene>
    <name evidence="1" type="ORF">AVEN_214108_1</name>
</gene>
<reference evidence="1 2" key="1">
    <citation type="journal article" date="2019" name="Sci. Rep.">
        <title>Orb-weaving spider Araneus ventricosus genome elucidates the spidroin gene catalogue.</title>
        <authorList>
            <person name="Kono N."/>
            <person name="Nakamura H."/>
            <person name="Ohtoshi R."/>
            <person name="Moran D.A.P."/>
            <person name="Shinohara A."/>
            <person name="Yoshida Y."/>
            <person name="Fujiwara M."/>
            <person name="Mori M."/>
            <person name="Tomita M."/>
            <person name="Arakawa K."/>
        </authorList>
    </citation>
    <scope>NUCLEOTIDE SEQUENCE [LARGE SCALE GENOMIC DNA]</scope>
</reference>
<keyword evidence="2" id="KW-1185">Reference proteome</keyword>
<proteinExistence type="predicted"/>
<evidence type="ECO:0000313" key="1">
    <source>
        <dbReference type="EMBL" id="GBM00034.1"/>
    </source>
</evidence>
<accession>A0A4Y2C7L6</accession>
<dbReference type="AlphaFoldDB" id="A0A4Y2C7L6"/>
<sequence>MIPKIRRVCTKAGHSRSLYSTRNRQLHAKTDRQRENFIKIGLVRSGRLDIQLVPISIIPFGLSGYKWEGVDTCVGGWVLRCVIHRRKRRRRGPEIRVIGSRRICAVWNGRELPV</sequence>
<comment type="caution">
    <text evidence="1">The sequence shown here is derived from an EMBL/GenBank/DDBJ whole genome shotgun (WGS) entry which is preliminary data.</text>
</comment>
<dbReference type="EMBL" id="BGPR01000153">
    <property type="protein sequence ID" value="GBM00034.1"/>
    <property type="molecule type" value="Genomic_DNA"/>
</dbReference>